<feature type="domain" description="AB hydrolase-1" evidence="2">
    <location>
        <begin position="148"/>
        <end position="362"/>
    </location>
</feature>
<evidence type="ECO:0000259" key="2">
    <source>
        <dbReference type="Pfam" id="PF12697"/>
    </source>
</evidence>
<evidence type="ECO:0000313" key="3">
    <source>
        <dbReference type="EMBL" id="MFC5860731.1"/>
    </source>
</evidence>
<evidence type="ECO:0000313" key="4">
    <source>
        <dbReference type="Proteomes" id="UP001596091"/>
    </source>
</evidence>
<dbReference type="InterPro" id="IPR050266">
    <property type="entry name" value="AB_hydrolase_sf"/>
</dbReference>
<dbReference type="RefSeq" id="WP_263335253.1">
    <property type="nucleotide sequence ID" value="NZ_JAGSYH010000002.1"/>
</dbReference>
<sequence length="373" mass="41084">MNRAYRAHCYLFDCLLTLQSDELFARYGEEMRSVFEDELSDAWQQGTVAIIRVWLEILAETITLIMPRYVARVRLLFAASALATAITVGSAFGFCTLGPTPVVHASVQGLSSAQSSAQLASSGSVVPLPDGHHMYLECSGDPNARPTVILANGKGLGTADAWVKVQQLVPLSIRTCSYDAIGAGRSDHIQEPHPELSPIDQVVAEMHELFEAAHLKQPYVLAGASAGGILIRRYQQQYPREVAGLVFVDSAHEEQVWRIAAISKDLDPNWNNPESLRANGFLPDSQKLTWHADIPLIVLERTEKPPRSAFPSLNEQQFDALNAEWHNHQVDLASRSKYGQLRAVAGAGHFMHQQRPDAIAEAIQDVVRQANAH</sequence>
<dbReference type="PANTHER" id="PTHR43798:SF33">
    <property type="entry name" value="HYDROLASE, PUTATIVE (AFU_ORTHOLOGUE AFUA_2G14860)-RELATED"/>
    <property type="match status" value="1"/>
</dbReference>
<keyword evidence="1" id="KW-1133">Transmembrane helix</keyword>
<dbReference type="InterPro" id="IPR029058">
    <property type="entry name" value="AB_hydrolase_fold"/>
</dbReference>
<reference evidence="4" key="1">
    <citation type="journal article" date="2019" name="Int. J. Syst. Evol. Microbiol.">
        <title>The Global Catalogue of Microorganisms (GCM) 10K type strain sequencing project: providing services to taxonomists for standard genome sequencing and annotation.</title>
        <authorList>
            <consortium name="The Broad Institute Genomics Platform"/>
            <consortium name="The Broad Institute Genome Sequencing Center for Infectious Disease"/>
            <person name="Wu L."/>
            <person name="Ma J."/>
        </authorList>
    </citation>
    <scope>NUCLEOTIDE SEQUENCE [LARGE SCALE GENOMIC DNA]</scope>
    <source>
        <strain evidence="4">JCM 4087</strain>
    </source>
</reference>
<dbReference type="Proteomes" id="UP001596091">
    <property type="component" value="Unassembled WGS sequence"/>
</dbReference>
<dbReference type="EMBL" id="JBHSPH010000001">
    <property type="protein sequence ID" value="MFC5860731.1"/>
    <property type="molecule type" value="Genomic_DNA"/>
</dbReference>
<protein>
    <submittedName>
        <fullName evidence="3">Alpha/beta fold hydrolase</fullName>
    </submittedName>
</protein>
<keyword evidence="1" id="KW-0812">Transmembrane</keyword>
<dbReference type="GO" id="GO:0016787">
    <property type="term" value="F:hydrolase activity"/>
    <property type="evidence" value="ECO:0007669"/>
    <property type="project" value="UniProtKB-KW"/>
</dbReference>
<dbReference type="Gene3D" id="3.40.50.1820">
    <property type="entry name" value="alpha/beta hydrolase"/>
    <property type="match status" value="1"/>
</dbReference>
<feature type="transmembrane region" description="Helical" evidence="1">
    <location>
        <begin position="75"/>
        <end position="94"/>
    </location>
</feature>
<organism evidence="3 4">
    <name type="scientific">Acidicapsa dinghuensis</name>
    <dbReference type="NCBI Taxonomy" id="2218256"/>
    <lineage>
        <taxon>Bacteria</taxon>
        <taxon>Pseudomonadati</taxon>
        <taxon>Acidobacteriota</taxon>
        <taxon>Terriglobia</taxon>
        <taxon>Terriglobales</taxon>
        <taxon>Acidobacteriaceae</taxon>
        <taxon>Acidicapsa</taxon>
    </lineage>
</organism>
<accession>A0ABW1E9X8</accession>
<name>A0ABW1E9X8_9BACT</name>
<keyword evidence="3" id="KW-0378">Hydrolase</keyword>
<proteinExistence type="predicted"/>
<keyword evidence="1" id="KW-0472">Membrane</keyword>
<gene>
    <name evidence="3" type="ORF">ACFPT7_00335</name>
</gene>
<dbReference type="Pfam" id="PF12697">
    <property type="entry name" value="Abhydrolase_6"/>
    <property type="match status" value="1"/>
</dbReference>
<comment type="caution">
    <text evidence="3">The sequence shown here is derived from an EMBL/GenBank/DDBJ whole genome shotgun (WGS) entry which is preliminary data.</text>
</comment>
<dbReference type="PANTHER" id="PTHR43798">
    <property type="entry name" value="MONOACYLGLYCEROL LIPASE"/>
    <property type="match status" value="1"/>
</dbReference>
<dbReference type="SUPFAM" id="SSF53474">
    <property type="entry name" value="alpha/beta-Hydrolases"/>
    <property type="match status" value="1"/>
</dbReference>
<evidence type="ECO:0000256" key="1">
    <source>
        <dbReference type="SAM" id="Phobius"/>
    </source>
</evidence>
<keyword evidence="4" id="KW-1185">Reference proteome</keyword>
<dbReference type="InterPro" id="IPR000073">
    <property type="entry name" value="AB_hydrolase_1"/>
</dbReference>